<dbReference type="InterPro" id="IPR047594">
    <property type="entry name" value="MoaC_bact/euk"/>
</dbReference>
<dbReference type="AlphaFoldDB" id="A0A177A627"/>
<feature type="domain" description="Molybdopterin cofactor biosynthesis C (MoaC)" evidence="7">
    <location>
        <begin position="99"/>
        <end position="247"/>
    </location>
</feature>
<dbReference type="Gene3D" id="3.30.70.640">
    <property type="entry name" value="Molybdopterin cofactor biosynthesis C (MoaC) domain"/>
    <property type="match status" value="1"/>
</dbReference>
<evidence type="ECO:0000256" key="3">
    <source>
        <dbReference type="ARBA" id="ARBA00012575"/>
    </source>
</evidence>
<dbReference type="GO" id="GO:0061798">
    <property type="term" value="F:GTP 3',8'-cyclase activity"/>
    <property type="evidence" value="ECO:0007669"/>
    <property type="project" value="TreeGrafter"/>
</dbReference>
<evidence type="ECO:0000256" key="1">
    <source>
        <dbReference type="ARBA" id="ARBA00001637"/>
    </source>
</evidence>
<dbReference type="NCBIfam" id="TIGR00581">
    <property type="entry name" value="moaC"/>
    <property type="match status" value="1"/>
</dbReference>
<dbReference type="Pfam" id="PF01967">
    <property type="entry name" value="MoaC"/>
    <property type="match status" value="1"/>
</dbReference>
<evidence type="ECO:0000259" key="7">
    <source>
        <dbReference type="Pfam" id="PF01967"/>
    </source>
</evidence>
<keyword evidence="5" id="KW-0456">Lyase</keyword>
<comment type="pathway">
    <text evidence="2">Cofactor biosynthesis; molybdopterin biosynthesis.</text>
</comment>
<dbReference type="RefSeq" id="XP_024321887.1">
    <property type="nucleotide sequence ID" value="XM_024470877.1"/>
</dbReference>
<reference evidence="8" key="1">
    <citation type="submission" date="2016-03" db="EMBL/GenBank/DDBJ databases">
        <title>Updated assembly of Pseudogymnoascus destructans, the fungus causing white-nose syndrome of bats.</title>
        <authorList>
            <person name="Palmer J.M."/>
            <person name="Drees K.P."/>
            <person name="Foster J.T."/>
            <person name="Lindner D.L."/>
        </authorList>
    </citation>
    <scope>NUCLEOTIDE SEQUENCE [LARGE SCALE GENOMIC DNA]</scope>
    <source>
        <strain evidence="8">20631-21</strain>
    </source>
</reference>
<dbReference type="InterPro" id="IPR002820">
    <property type="entry name" value="Mopterin_CF_biosynth-C_dom"/>
</dbReference>
<dbReference type="UniPathway" id="UPA00344"/>
<dbReference type="VEuPathDB" id="FungiDB:GMDG_06043"/>
<dbReference type="InterPro" id="IPR023045">
    <property type="entry name" value="MoaC"/>
</dbReference>
<accession>A0A177A627</accession>
<dbReference type="InterPro" id="IPR036522">
    <property type="entry name" value="MoaC_sf"/>
</dbReference>
<organism evidence="8">
    <name type="scientific">Pseudogymnoascus destructans</name>
    <dbReference type="NCBI Taxonomy" id="655981"/>
    <lineage>
        <taxon>Eukaryota</taxon>
        <taxon>Fungi</taxon>
        <taxon>Dikarya</taxon>
        <taxon>Ascomycota</taxon>
        <taxon>Pezizomycotina</taxon>
        <taxon>Leotiomycetes</taxon>
        <taxon>Thelebolales</taxon>
        <taxon>Thelebolaceae</taxon>
        <taxon>Pseudogymnoascus</taxon>
    </lineage>
</organism>
<proteinExistence type="inferred from homology"/>
<dbReference type="Proteomes" id="UP000077154">
    <property type="component" value="Unassembled WGS sequence"/>
</dbReference>
<dbReference type="GeneID" id="36290350"/>
<dbReference type="PANTHER" id="PTHR22960">
    <property type="entry name" value="MOLYBDOPTERIN COFACTOR SYNTHESIS PROTEIN A"/>
    <property type="match status" value="1"/>
</dbReference>
<evidence type="ECO:0000256" key="6">
    <source>
        <dbReference type="SAM" id="MobiDB-lite"/>
    </source>
</evidence>
<dbReference type="GO" id="GO:0061799">
    <property type="term" value="F:cyclic pyranopterin monophosphate synthase activity"/>
    <property type="evidence" value="ECO:0007669"/>
    <property type="project" value="UniProtKB-EC"/>
</dbReference>
<evidence type="ECO:0000256" key="2">
    <source>
        <dbReference type="ARBA" id="ARBA00005046"/>
    </source>
</evidence>
<dbReference type="EMBL" id="KV441403">
    <property type="protein sequence ID" value="OAF56593.1"/>
    <property type="molecule type" value="Genomic_DNA"/>
</dbReference>
<evidence type="ECO:0000256" key="5">
    <source>
        <dbReference type="ARBA" id="ARBA00023239"/>
    </source>
</evidence>
<protein>
    <recommendedName>
        <fullName evidence="3">cyclic pyranopterin monophosphate synthase</fullName>
        <ecNumber evidence="3">4.6.1.17</ecNumber>
    </recommendedName>
</protein>
<feature type="compositionally biased region" description="Pro residues" evidence="6">
    <location>
        <begin position="73"/>
        <end position="84"/>
    </location>
</feature>
<dbReference type="PANTHER" id="PTHR22960:SF0">
    <property type="entry name" value="MOLYBDENUM COFACTOR BIOSYNTHESIS PROTEIN 1"/>
    <property type="match status" value="1"/>
</dbReference>
<evidence type="ECO:0000313" key="8">
    <source>
        <dbReference type="EMBL" id="OAF56593.1"/>
    </source>
</evidence>
<keyword evidence="4" id="KW-0501">Molybdenum cofactor biosynthesis</keyword>
<dbReference type="EC" id="4.6.1.17" evidence="3"/>
<dbReference type="InterPro" id="IPR050105">
    <property type="entry name" value="MoCo_biosynth_MoaA/MoaC"/>
</dbReference>
<comment type="catalytic activity">
    <reaction evidence="1">
        <text>(8S)-3',8-cyclo-7,8-dihydroguanosine 5'-triphosphate = cyclic pyranopterin phosphate + diphosphate</text>
        <dbReference type="Rhea" id="RHEA:49580"/>
        <dbReference type="ChEBI" id="CHEBI:33019"/>
        <dbReference type="ChEBI" id="CHEBI:59648"/>
        <dbReference type="ChEBI" id="CHEBI:131766"/>
        <dbReference type="EC" id="4.6.1.17"/>
    </reaction>
</comment>
<feature type="region of interest" description="Disordered" evidence="6">
    <location>
        <begin position="67"/>
        <end position="92"/>
    </location>
</feature>
<dbReference type="GO" id="GO:0006777">
    <property type="term" value="P:Mo-molybdopterin cofactor biosynthetic process"/>
    <property type="evidence" value="ECO:0007669"/>
    <property type="project" value="UniProtKB-KW"/>
</dbReference>
<dbReference type="eggNOG" id="KOG2876">
    <property type="taxonomic scope" value="Eukaryota"/>
</dbReference>
<dbReference type="CDD" id="cd01420">
    <property type="entry name" value="MoaC_PE"/>
    <property type="match status" value="1"/>
</dbReference>
<name>A0A177A627_9PEZI</name>
<evidence type="ECO:0000256" key="4">
    <source>
        <dbReference type="ARBA" id="ARBA00023150"/>
    </source>
</evidence>
<dbReference type="SUPFAM" id="SSF55040">
    <property type="entry name" value="Molybdenum cofactor biosynthesis protein C, MoaC"/>
    <property type="match status" value="1"/>
</dbReference>
<dbReference type="OrthoDB" id="429626at2759"/>
<dbReference type="NCBIfam" id="NF006870">
    <property type="entry name" value="PRK09364.1"/>
    <property type="match status" value="1"/>
</dbReference>
<sequence>MQPTAVSASARRHVLLHLLTSCPRTFLRHYHAGNRFPKPSPILSPHRATGKYSQLADPVIARMISSTNSLPAKPSPKSPIPPASAPRLTHLTPSGSAHMVDISAKDPTSRSATAVCSLYFSNATAAQLIAANQMKKGDVLSVARIAGIMGAKRTSDLVPLCHPLFITRVQLDLDLVPAEGFADDGVGQGDYGRIDIKAIVDCEGKTGVEMEALTAASVASLTVYDMCKAVDKGMRVEGLRVVRKEGGKSGTWVEGKGV</sequence>
<gene>
    <name evidence="8" type="ORF">VC83_07302</name>
</gene>
<dbReference type="HAMAP" id="MF_01224_B">
    <property type="entry name" value="MoaC_B"/>
    <property type="match status" value="1"/>
</dbReference>